<dbReference type="RefSeq" id="WP_016111077.1">
    <property type="nucleotide sequence ID" value="NZ_KB976185.1"/>
</dbReference>
<evidence type="ECO:0000259" key="3">
    <source>
        <dbReference type="Pfam" id="PF00535"/>
    </source>
</evidence>
<evidence type="ECO:0000313" key="4">
    <source>
        <dbReference type="EMBL" id="EOO23301.1"/>
    </source>
</evidence>
<dbReference type="CDD" id="cd02511">
    <property type="entry name" value="Beta4Glucosyltransferase"/>
    <property type="match status" value="1"/>
</dbReference>
<keyword evidence="2" id="KW-0175">Coiled coil</keyword>
<name>A0A9W5PJ31_BACCE</name>
<dbReference type="PANTHER" id="PTHR43630">
    <property type="entry name" value="POLY-BETA-1,6-N-ACETYL-D-GLUCOSAMINE SYNTHASE"/>
    <property type="match status" value="1"/>
</dbReference>
<dbReference type="InterPro" id="IPR019734">
    <property type="entry name" value="TPR_rpt"/>
</dbReference>
<gene>
    <name evidence="4" type="ORF">IIU_07056</name>
</gene>
<dbReference type="InterPro" id="IPR011990">
    <property type="entry name" value="TPR-like_helical_dom_sf"/>
</dbReference>
<dbReference type="InterPro" id="IPR029044">
    <property type="entry name" value="Nucleotide-diphossugar_trans"/>
</dbReference>
<organism evidence="4 5">
    <name type="scientific">Bacillus cereus VD133</name>
    <dbReference type="NCBI Taxonomy" id="1053233"/>
    <lineage>
        <taxon>Bacteria</taxon>
        <taxon>Bacillati</taxon>
        <taxon>Bacillota</taxon>
        <taxon>Bacilli</taxon>
        <taxon>Bacillales</taxon>
        <taxon>Bacillaceae</taxon>
        <taxon>Bacillus</taxon>
        <taxon>Bacillus cereus group</taxon>
    </lineage>
</organism>
<feature type="repeat" description="TPR" evidence="1">
    <location>
        <begin position="271"/>
        <end position="304"/>
    </location>
</feature>
<reference evidence="4 5" key="1">
    <citation type="submission" date="2012-12" db="EMBL/GenBank/DDBJ databases">
        <title>The Genome Sequence of Bacillus cereus VD133.</title>
        <authorList>
            <consortium name="The Broad Institute Genome Sequencing Platform"/>
            <consortium name="The Broad Institute Genome Sequencing Center for Infectious Disease"/>
            <person name="Feldgarden M."/>
            <person name="Van der Auwera G.A."/>
            <person name="Mahillon J."/>
            <person name="Duprez V."/>
            <person name="Timmery S."/>
            <person name="Mattelet C."/>
            <person name="Dierick K."/>
            <person name="Sun M."/>
            <person name="Yu Z."/>
            <person name="Zhu L."/>
            <person name="Hu X."/>
            <person name="Shank E.B."/>
            <person name="Swiecicka I."/>
            <person name="Hansen B.M."/>
            <person name="Andrup L."/>
            <person name="Walker B."/>
            <person name="Young S.K."/>
            <person name="Zeng Q."/>
            <person name="Gargeya S."/>
            <person name="Fitzgerald M."/>
            <person name="Haas B."/>
            <person name="Abouelleil A."/>
            <person name="Alvarado L."/>
            <person name="Arachchi H.M."/>
            <person name="Berlin A.M."/>
            <person name="Chapman S.B."/>
            <person name="Dewar J."/>
            <person name="Goldberg J."/>
            <person name="Griggs A."/>
            <person name="Gujja S."/>
            <person name="Hansen M."/>
            <person name="Howarth C."/>
            <person name="Imamovic A."/>
            <person name="Larimer J."/>
            <person name="McCowan C."/>
            <person name="Murphy C."/>
            <person name="Neiman D."/>
            <person name="Pearson M."/>
            <person name="Priest M."/>
            <person name="Roberts A."/>
            <person name="Saif S."/>
            <person name="Shea T."/>
            <person name="Sisk P."/>
            <person name="Sykes S."/>
            <person name="Wortman J."/>
            <person name="Nusbaum C."/>
            <person name="Birren B."/>
        </authorList>
    </citation>
    <scope>NUCLEOTIDE SEQUENCE [LARGE SCALE GENOMIC DNA]</scope>
    <source>
        <strain evidence="4 5">VD133</strain>
    </source>
</reference>
<dbReference type="Pfam" id="PF13181">
    <property type="entry name" value="TPR_8"/>
    <property type="match status" value="2"/>
</dbReference>
<dbReference type="EMBL" id="AHFB01000197">
    <property type="protein sequence ID" value="EOO23301.1"/>
    <property type="molecule type" value="Genomic_DNA"/>
</dbReference>
<proteinExistence type="predicted"/>
<dbReference type="SUPFAM" id="SSF53448">
    <property type="entry name" value="Nucleotide-diphospho-sugar transferases"/>
    <property type="match status" value="1"/>
</dbReference>
<dbReference type="Pfam" id="PF00535">
    <property type="entry name" value="Glycos_transf_2"/>
    <property type="match status" value="1"/>
</dbReference>
<dbReference type="SMART" id="SM00028">
    <property type="entry name" value="TPR"/>
    <property type="match status" value="3"/>
</dbReference>
<evidence type="ECO:0000256" key="1">
    <source>
        <dbReference type="PROSITE-ProRule" id="PRU00339"/>
    </source>
</evidence>
<evidence type="ECO:0000256" key="2">
    <source>
        <dbReference type="SAM" id="Coils"/>
    </source>
</evidence>
<dbReference type="SUPFAM" id="SSF48452">
    <property type="entry name" value="TPR-like"/>
    <property type="match status" value="1"/>
</dbReference>
<feature type="coiled-coil region" evidence="2">
    <location>
        <begin position="170"/>
        <end position="197"/>
    </location>
</feature>
<accession>A0A9W5PJ31</accession>
<evidence type="ECO:0000313" key="5">
    <source>
        <dbReference type="Proteomes" id="UP000014018"/>
    </source>
</evidence>
<dbReference type="PROSITE" id="PS50005">
    <property type="entry name" value="TPR"/>
    <property type="match status" value="1"/>
</dbReference>
<dbReference type="PANTHER" id="PTHR43630:SF2">
    <property type="entry name" value="GLYCOSYLTRANSFERASE"/>
    <property type="match status" value="1"/>
</dbReference>
<keyword evidence="1" id="KW-0802">TPR repeat</keyword>
<dbReference type="InterPro" id="IPR001173">
    <property type="entry name" value="Glyco_trans_2-like"/>
</dbReference>
<dbReference type="Proteomes" id="UP000014018">
    <property type="component" value="Unassembled WGS sequence"/>
</dbReference>
<protein>
    <recommendedName>
        <fullName evidence="3">Glycosyltransferase 2-like domain-containing protein</fullName>
    </recommendedName>
</protein>
<dbReference type="Gene3D" id="1.25.40.10">
    <property type="entry name" value="Tetratricopeptide repeat domain"/>
    <property type="match status" value="1"/>
</dbReference>
<sequence length="361" mass="42511">MIVKNEELCIEKCLQSVKNIVDEIIIVDTGSTDKTVDICNKYNAKVYKYSWNGSFSDARNYGLKFATGDWILWLDADEELETIHKEIFDKLLNECINERLLSIHLINYIGDTVDIDKTFHIAHTRFFRNHQGFKFIYNIHETLNVHQILNSENLKNIKVLPIKVYHYGYMDSFVENKNKVERNLQILEQELLNENHTPWIEYHIASEYYRKKEYIKSFEYTNLSIERFVKNNQLPPSLVYKLKYSNLICANSIDGAWPGIELAISLYPDYVDLYFLKGIILFRKKEYNNALQVFEICIDMKENNLQHLSLKGMGSFMAWYYKGLCFEKTKKMIEAKNAFETSLKISSNYLPAKEALNKLTK</sequence>
<comment type="caution">
    <text evidence="4">The sequence shown here is derived from an EMBL/GenBank/DDBJ whole genome shotgun (WGS) entry which is preliminary data.</text>
</comment>
<dbReference type="Gene3D" id="3.90.550.10">
    <property type="entry name" value="Spore Coat Polysaccharide Biosynthesis Protein SpsA, Chain A"/>
    <property type="match status" value="1"/>
</dbReference>
<dbReference type="AlphaFoldDB" id="A0A9W5PJ31"/>
<feature type="domain" description="Glycosyltransferase 2-like" evidence="3">
    <location>
        <begin position="1"/>
        <end position="81"/>
    </location>
</feature>